<dbReference type="RefSeq" id="WP_061662534.1">
    <property type="nucleotide sequence ID" value="NZ_LOMO01000001.1"/>
</dbReference>
<proteinExistence type="predicted"/>
<sequence>MFRSYKKSYLEVKKEKELLEEEVEFLKGYQKKLTEFKNDTVFNNSIDKVQDGLNAINRYLYDSNITCIEVNARMRTSDADECFVGIVYEVVLCVIDDKDKKTEVFSLPVFAGEDGCMISKRACERRMDYFELTRSIAQFIKSRVNWEYVREKRGLDIIMTEDKKEGMFKYQSEMTIRINKKNVEEFKEYSDRRGISMSDVVESADKKTVLFEVLIDNRYIDYVKDLPYVVSMQETKYYLPS</sequence>
<name>A0A9X0MJZ6_BACCE</name>
<evidence type="ECO:0000313" key="4">
    <source>
        <dbReference type="Proteomes" id="UP000220210"/>
    </source>
</evidence>
<evidence type="ECO:0000313" key="2">
    <source>
        <dbReference type="EMBL" id="PFF46033.1"/>
    </source>
</evidence>
<gene>
    <name evidence="1" type="ORF">AT268_32395</name>
    <name evidence="2" type="ORF">CN357_21515</name>
</gene>
<dbReference type="EMBL" id="NTSO01000015">
    <property type="protein sequence ID" value="PFF46033.1"/>
    <property type="molecule type" value="Genomic_DNA"/>
</dbReference>
<protein>
    <submittedName>
        <fullName evidence="1">NADH dehydrogenase</fullName>
    </submittedName>
</protein>
<organism evidence="1 3">
    <name type="scientific">Bacillus cereus</name>
    <dbReference type="NCBI Taxonomy" id="1396"/>
    <lineage>
        <taxon>Bacteria</taxon>
        <taxon>Bacillati</taxon>
        <taxon>Bacillota</taxon>
        <taxon>Bacilli</taxon>
        <taxon>Bacillales</taxon>
        <taxon>Bacillaceae</taxon>
        <taxon>Bacillus</taxon>
        <taxon>Bacillus cereus group</taxon>
    </lineage>
</organism>
<dbReference type="AlphaFoldDB" id="A0A9X0MJZ6"/>
<dbReference type="Proteomes" id="UP000220210">
    <property type="component" value="Unassembled WGS sequence"/>
</dbReference>
<reference evidence="2 4" key="2">
    <citation type="submission" date="2017-09" db="EMBL/GenBank/DDBJ databases">
        <title>Large-scale bioinformatics analysis of Bacillus genomes uncovers conserved roles of natural products in bacterial physiology.</title>
        <authorList>
            <consortium name="Agbiome Team Llc"/>
            <person name="Bleich R.M."/>
            <person name="Kirk G.J."/>
            <person name="Santa Maria K.C."/>
            <person name="Allen S.E."/>
            <person name="Farag S."/>
            <person name="Shank E.A."/>
            <person name="Bowers A."/>
        </authorList>
    </citation>
    <scope>NUCLEOTIDE SEQUENCE [LARGE SCALE GENOMIC DNA]</scope>
    <source>
        <strain evidence="2 4">AFS020204</strain>
    </source>
</reference>
<evidence type="ECO:0000313" key="3">
    <source>
        <dbReference type="Proteomes" id="UP000075476"/>
    </source>
</evidence>
<reference evidence="1 3" key="1">
    <citation type="submission" date="2015-12" db="EMBL/GenBank/DDBJ databases">
        <title>Bacillus cereus Group isolate.</title>
        <authorList>
            <person name="Kovac J."/>
        </authorList>
    </citation>
    <scope>NUCLEOTIDE SEQUENCE [LARGE SCALE GENOMIC DNA]</scope>
    <source>
        <strain evidence="1 3">FSL K6-0073</strain>
    </source>
</reference>
<evidence type="ECO:0000313" key="1">
    <source>
        <dbReference type="EMBL" id="KXY51196.1"/>
    </source>
</evidence>
<comment type="caution">
    <text evidence="1">The sequence shown here is derived from an EMBL/GenBank/DDBJ whole genome shotgun (WGS) entry which is preliminary data.</text>
</comment>
<accession>A0A9X0MJZ6</accession>
<dbReference type="EMBL" id="LOMO01000001">
    <property type="protein sequence ID" value="KXY51196.1"/>
    <property type="molecule type" value="Genomic_DNA"/>
</dbReference>
<dbReference type="Proteomes" id="UP000075476">
    <property type="component" value="Unassembled WGS sequence"/>
</dbReference>